<dbReference type="EMBL" id="CM047588">
    <property type="protein sequence ID" value="KAI9905752.1"/>
    <property type="molecule type" value="Genomic_DNA"/>
</dbReference>
<protein>
    <submittedName>
        <fullName evidence="1">Uncharacterized protein</fullName>
    </submittedName>
</protein>
<accession>A0ACC0VH31</accession>
<sequence length="82" mass="9162">MHWRFHDDMGPSLLSKLQTLLATGAKLELGDIHEHWNLAKKTALQPNAAVKAKDELPNVLDLLTNTFSELPDFQQAATVDQI</sequence>
<evidence type="ECO:0000313" key="1">
    <source>
        <dbReference type="EMBL" id="KAI9905752.1"/>
    </source>
</evidence>
<dbReference type="Proteomes" id="UP001163321">
    <property type="component" value="Chromosome 9"/>
</dbReference>
<evidence type="ECO:0000313" key="2">
    <source>
        <dbReference type="Proteomes" id="UP001163321"/>
    </source>
</evidence>
<comment type="caution">
    <text evidence="1">The sequence shown here is derived from an EMBL/GenBank/DDBJ whole genome shotgun (WGS) entry which is preliminary data.</text>
</comment>
<proteinExistence type="predicted"/>
<gene>
    <name evidence="1" type="ORF">PsorP6_013861</name>
</gene>
<keyword evidence="2" id="KW-1185">Reference proteome</keyword>
<name>A0ACC0VH31_9STRA</name>
<reference evidence="1 2" key="1">
    <citation type="journal article" date="2022" name="bioRxiv">
        <title>The genome of the oomycete Peronosclerospora sorghi, a cosmopolitan pathogen of maize and sorghum, is inflated with dispersed pseudogenes.</title>
        <authorList>
            <person name="Fletcher K."/>
            <person name="Martin F."/>
            <person name="Isakeit T."/>
            <person name="Cavanaugh K."/>
            <person name="Magill C."/>
            <person name="Michelmore R."/>
        </authorList>
    </citation>
    <scope>NUCLEOTIDE SEQUENCE [LARGE SCALE GENOMIC DNA]</scope>
    <source>
        <strain evidence="1">P6</strain>
    </source>
</reference>
<organism evidence="1 2">
    <name type="scientific">Peronosclerospora sorghi</name>
    <dbReference type="NCBI Taxonomy" id="230839"/>
    <lineage>
        <taxon>Eukaryota</taxon>
        <taxon>Sar</taxon>
        <taxon>Stramenopiles</taxon>
        <taxon>Oomycota</taxon>
        <taxon>Peronosporomycetes</taxon>
        <taxon>Peronosporales</taxon>
        <taxon>Peronosporaceae</taxon>
        <taxon>Peronosclerospora</taxon>
    </lineage>
</organism>